<protein>
    <submittedName>
        <fullName evidence="6">E3 ubiquitin-protein ligase RGLG2</fullName>
    </submittedName>
</protein>
<dbReference type="GO" id="GO:0016567">
    <property type="term" value="P:protein ubiquitination"/>
    <property type="evidence" value="ECO:0007669"/>
    <property type="project" value="TreeGrafter"/>
</dbReference>
<dbReference type="GO" id="GO:0004842">
    <property type="term" value="F:ubiquitin-protein transferase activity"/>
    <property type="evidence" value="ECO:0007669"/>
    <property type="project" value="TreeGrafter"/>
</dbReference>
<accession>A0A2I0X2I3</accession>
<dbReference type="Proteomes" id="UP000233837">
    <property type="component" value="Unassembled WGS sequence"/>
</dbReference>
<evidence type="ECO:0000313" key="7">
    <source>
        <dbReference type="Proteomes" id="UP000233837"/>
    </source>
</evidence>
<feature type="domain" description="Copine C-terminal" evidence="5">
    <location>
        <begin position="58"/>
        <end position="134"/>
    </location>
</feature>
<dbReference type="InterPro" id="IPR052079">
    <property type="entry name" value="E3_ligase/Copine_domain"/>
</dbReference>
<reference evidence="6 7" key="2">
    <citation type="journal article" date="2017" name="Nature">
        <title>The Apostasia genome and the evolution of orchids.</title>
        <authorList>
            <person name="Zhang G.Q."/>
            <person name="Liu K.W."/>
            <person name="Li Z."/>
            <person name="Lohaus R."/>
            <person name="Hsiao Y.Y."/>
            <person name="Niu S.C."/>
            <person name="Wang J.Y."/>
            <person name="Lin Y.C."/>
            <person name="Xu Q."/>
            <person name="Chen L.J."/>
            <person name="Yoshida K."/>
            <person name="Fujiwara S."/>
            <person name="Wang Z.W."/>
            <person name="Zhang Y.Q."/>
            <person name="Mitsuda N."/>
            <person name="Wang M."/>
            <person name="Liu G.H."/>
            <person name="Pecoraro L."/>
            <person name="Huang H.X."/>
            <person name="Xiao X.J."/>
            <person name="Lin M."/>
            <person name="Wu X.Y."/>
            <person name="Wu W.L."/>
            <person name="Chen Y.Y."/>
            <person name="Chang S.B."/>
            <person name="Sakamoto S."/>
            <person name="Ohme-Takagi M."/>
            <person name="Yagi M."/>
            <person name="Zeng S.J."/>
            <person name="Shen C.Y."/>
            <person name="Yeh C.M."/>
            <person name="Luo Y.B."/>
            <person name="Tsai W.C."/>
            <person name="Van de Peer Y."/>
            <person name="Liu Z.J."/>
        </authorList>
    </citation>
    <scope>NUCLEOTIDE SEQUENCE [LARGE SCALE GENOMIC DNA]</scope>
    <source>
        <tissue evidence="6">The whole plant</tissue>
    </source>
</reference>
<organism evidence="6 7">
    <name type="scientific">Dendrobium catenatum</name>
    <dbReference type="NCBI Taxonomy" id="906689"/>
    <lineage>
        <taxon>Eukaryota</taxon>
        <taxon>Viridiplantae</taxon>
        <taxon>Streptophyta</taxon>
        <taxon>Embryophyta</taxon>
        <taxon>Tracheophyta</taxon>
        <taxon>Spermatophyta</taxon>
        <taxon>Magnoliopsida</taxon>
        <taxon>Liliopsida</taxon>
        <taxon>Asparagales</taxon>
        <taxon>Orchidaceae</taxon>
        <taxon>Epidendroideae</taxon>
        <taxon>Malaxideae</taxon>
        <taxon>Dendrobiinae</taxon>
        <taxon>Dendrobium</taxon>
    </lineage>
</organism>
<evidence type="ECO:0000259" key="4">
    <source>
        <dbReference type="Pfam" id="PF00097"/>
    </source>
</evidence>
<feature type="domain" description="Zinc finger C3HC4 RING-type" evidence="4">
    <location>
        <begin position="202"/>
        <end position="227"/>
    </location>
</feature>
<dbReference type="Pfam" id="PF07002">
    <property type="entry name" value="Copine"/>
    <property type="match status" value="1"/>
</dbReference>
<dbReference type="InterPro" id="IPR010734">
    <property type="entry name" value="Copine_C"/>
</dbReference>
<dbReference type="GO" id="GO:0008270">
    <property type="term" value="F:zinc ion binding"/>
    <property type="evidence" value="ECO:0007669"/>
    <property type="project" value="UniProtKB-KW"/>
</dbReference>
<keyword evidence="1" id="KW-0479">Metal-binding</keyword>
<reference evidence="6 7" key="1">
    <citation type="journal article" date="2016" name="Sci. Rep.">
        <title>The Dendrobium catenatum Lindl. genome sequence provides insights into polysaccharide synthase, floral development and adaptive evolution.</title>
        <authorList>
            <person name="Zhang G.Q."/>
            <person name="Xu Q."/>
            <person name="Bian C."/>
            <person name="Tsai W.C."/>
            <person name="Yeh C.M."/>
            <person name="Liu K.W."/>
            <person name="Yoshida K."/>
            <person name="Zhang L.S."/>
            <person name="Chang S.B."/>
            <person name="Chen F."/>
            <person name="Shi Y."/>
            <person name="Su Y.Y."/>
            <person name="Zhang Y.Q."/>
            <person name="Chen L.J."/>
            <person name="Yin Y."/>
            <person name="Lin M."/>
            <person name="Huang H."/>
            <person name="Deng H."/>
            <person name="Wang Z.W."/>
            <person name="Zhu S.L."/>
            <person name="Zhao X."/>
            <person name="Deng C."/>
            <person name="Niu S.C."/>
            <person name="Huang J."/>
            <person name="Wang M."/>
            <person name="Liu G.H."/>
            <person name="Yang H.J."/>
            <person name="Xiao X.J."/>
            <person name="Hsiao Y.Y."/>
            <person name="Wu W.L."/>
            <person name="Chen Y.Y."/>
            <person name="Mitsuda N."/>
            <person name="Ohme-Takagi M."/>
            <person name="Luo Y.B."/>
            <person name="Van de Peer Y."/>
            <person name="Liu Z.J."/>
        </authorList>
    </citation>
    <scope>NUCLEOTIDE SEQUENCE [LARGE SCALE GENOMIC DNA]</scope>
    <source>
        <tissue evidence="6">The whole plant</tissue>
    </source>
</reference>
<evidence type="ECO:0000256" key="1">
    <source>
        <dbReference type="ARBA" id="ARBA00022723"/>
    </source>
</evidence>
<gene>
    <name evidence="6" type="primary">RGLG2</name>
    <name evidence="6" type="ORF">MA16_Dca004132</name>
</gene>
<dbReference type="EMBL" id="KZ502211">
    <property type="protein sequence ID" value="PKU82115.1"/>
    <property type="molecule type" value="Genomic_DNA"/>
</dbReference>
<dbReference type="InterPro" id="IPR018957">
    <property type="entry name" value="Znf_C3HC4_RING-type"/>
</dbReference>
<keyword evidence="3" id="KW-0862">Zinc</keyword>
<dbReference type="GO" id="GO:0005634">
    <property type="term" value="C:nucleus"/>
    <property type="evidence" value="ECO:0007669"/>
    <property type="project" value="TreeGrafter"/>
</dbReference>
<proteinExistence type="predicted"/>
<sequence>MEPNLEKRTWSRCLMKNENRKKRVGRKVVVEKALLFFPSIIVPLVTRSVDTEFGQFSSQERKTVDSIVKASDFPLSIILVGVGDGPWDMMKEFDDNIPARSFDNFQANQTRKDTEFALAALMEIPSQYNATLDHGISGRRSGKSPEMVALPPPIGAFSVSSTGYKNFHSTAFQRSEPFLPSYEPRPSTPPPAQVSSFDDKVCPICLTNPKDMAFGCGHQVCPVCLTNPKDMAFGCGHQVKSHQRSICFSTFAVLILKINGAISALSFLCRHACDCGPNLQNMSRFADVRFIRE</sequence>
<name>A0A2I0X2I3_9ASPA</name>
<dbReference type="InterPro" id="IPR017907">
    <property type="entry name" value="Znf_RING_CS"/>
</dbReference>
<dbReference type="PANTHER" id="PTHR45751:SF29">
    <property type="entry name" value="E3 UBIQUITIN-PROTEIN LIGASE RGLG2"/>
    <property type="match status" value="1"/>
</dbReference>
<evidence type="ECO:0000256" key="3">
    <source>
        <dbReference type="ARBA" id="ARBA00022833"/>
    </source>
</evidence>
<evidence type="ECO:0000259" key="5">
    <source>
        <dbReference type="Pfam" id="PF07002"/>
    </source>
</evidence>
<dbReference type="Pfam" id="PF00097">
    <property type="entry name" value="zf-C3HC4"/>
    <property type="match status" value="1"/>
</dbReference>
<evidence type="ECO:0000256" key="2">
    <source>
        <dbReference type="ARBA" id="ARBA00022771"/>
    </source>
</evidence>
<keyword evidence="2" id="KW-0863">Zinc-finger</keyword>
<keyword evidence="7" id="KW-1185">Reference proteome</keyword>
<dbReference type="AlphaFoldDB" id="A0A2I0X2I3"/>
<evidence type="ECO:0000313" key="6">
    <source>
        <dbReference type="EMBL" id="PKU82115.1"/>
    </source>
</evidence>
<dbReference type="PROSITE" id="PS00518">
    <property type="entry name" value="ZF_RING_1"/>
    <property type="match status" value="1"/>
</dbReference>
<dbReference type="PANTHER" id="PTHR45751">
    <property type="entry name" value="COPINE FAMILY PROTEIN 1"/>
    <property type="match status" value="1"/>
</dbReference>